<accession>A0A4Q9HY71</accession>
<comment type="caution">
    <text evidence="3">The sequence shown here is derived from an EMBL/GenBank/DDBJ whole genome shotgun (WGS) entry which is preliminary data.</text>
</comment>
<gene>
    <name evidence="3" type="ORF">EYS09_09145</name>
</gene>
<feature type="transmembrane region" description="Helical" evidence="2">
    <location>
        <begin position="177"/>
        <end position="198"/>
    </location>
</feature>
<dbReference type="EMBL" id="SIXH01000057">
    <property type="protein sequence ID" value="TBO59975.1"/>
    <property type="molecule type" value="Genomic_DNA"/>
</dbReference>
<organism evidence="3 4">
    <name type="scientific">Streptomyces kasugaensis</name>
    <dbReference type="NCBI Taxonomy" id="1946"/>
    <lineage>
        <taxon>Bacteria</taxon>
        <taxon>Bacillati</taxon>
        <taxon>Actinomycetota</taxon>
        <taxon>Actinomycetes</taxon>
        <taxon>Kitasatosporales</taxon>
        <taxon>Streptomycetaceae</taxon>
        <taxon>Streptomyces</taxon>
    </lineage>
</organism>
<feature type="transmembrane region" description="Helical" evidence="2">
    <location>
        <begin position="210"/>
        <end position="230"/>
    </location>
</feature>
<evidence type="ECO:0000256" key="1">
    <source>
        <dbReference type="SAM" id="MobiDB-lite"/>
    </source>
</evidence>
<feature type="compositionally biased region" description="Low complexity" evidence="1">
    <location>
        <begin position="41"/>
        <end position="52"/>
    </location>
</feature>
<proteinExistence type="predicted"/>
<keyword evidence="2" id="KW-1133">Transmembrane helix</keyword>
<dbReference type="AlphaFoldDB" id="A0A4Q9HY71"/>
<feature type="compositionally biased region" description="Basic and acidic residues" evidence="1">
    <location>
        <begin position="53"/>
        <end position="71"/>
    </location>
</feature>
<name>A0A4Q9HY71_STRKA</name>
<sequence length="247" mass="24187">MGTSSTNRTSGTSTTTDERTGDEAAPVRAATGDTGGKGDTGPETAAAAAETTAEPKESAEPKEGAEAKEGAGAEATGKTAPAADKDAAAVDAAVAAEDGSDDPEDLDDLDEDAVPERAATGVAAGAGAVVAAGLGLASVTGTWLGTLLAERQTLVGQIKLQSGKATDQIATVYGTPWHTAALVNGVFALLAVLVAAVALTNPRATWVRAVAWGGLALGVLGLLISVGMYFDLFAALPSIPKGAGAGS</sequence>
<keyword evidence="2" id="KW-0812">Transmembrane</keyword>
<evidence type="ECO:0000313" key="3">
    <source>
        <dbReference type="EMBL" id="TBO59975.1"/>
    </source>
</evidence>
<dbReference type="Proteomes" id="UP000292452">
    <property type="component" value="Unassembled WGS sequence"/>
</dbReference>
<keyword evidence="2" id="KW-0472">Membrane</keyword>
<reference evidence="3 4" key="1">
    <citation type="submission" date="2019-02" db="EMBL/GenBank/DDBJ databases">
        <title>Draft Genome Sequence of Streptomyces sp. AM-2504, identified by 16S rRNA comparative analysis as a Streptomyces Kasugaensis strain.</title>
        <authorList>
            <person name="Napolioni V."/>
            <person name="Giuliodori A.M."/>
            <person name="Spurio R."/>
            <person name="Fabbretti A."/>
        </authorList>
    </citation>
    <scope>NUCLEOTIDE SEQUENCE [LARGE SCALE GENOMIC DNA]</scope>
    <source>
        <strain evidence="3 4">AM-2504</strain>
    </source>
</reference>
<protein>
    <submittedName>
        <fullName evidence="3">Uncharacterized protein</fullName>
    </submittedName>
</protein>
<keyword evidence="4" id="KW-1185">Reference proteome</keyword>
<feature type="compositionally biased region" description="Low complexity" evidence="1">
    <location>
        <begin position="72"/>
        <end position="82"/>
    </location>
</feature>
<feature type="region of interest" description="Disordered" evidence="1">
    <location>
        <begin position="1"/>
        <end position="109"/>
    </location>
</feature>
<evidence type="ECO:0000313" key="4">
    <source>
        <dbReference type="Proteomes" id="UP000292452"/>
    </source>
</evidence>
<evidence type="ECO:0000256" key="2">
    <source>
        <dbReference type="SAM" id="Phobius"/>
    </source>
</evidence>
<feature type="compositionally biased region" description="Low complexity" evidence="1">
    <location>
        <begin position="1"/>
        <end position="15"/>
    </location>
</feature>
<feature type="compositionally biased region" description="Acidic residues" evidence="1">
    <location>
        <begin position="98"/>
        <end position="109"/>
    </location>
</feature>
<dbReference type="RefSeq" id="WP_131122845.1">
    <property type="nucleotide sequence ID" value="NZ_SIXH01000057.1"/>
</dbReference>